<dbReference type="Pfam" id="PF00808">
    <property type="entry name" value="CBFD_NFYB_HMF"/>
    <property type="match status" value="1"/>
</dbReference>
<dbReference type="CDD" id="cd22928">
    <property type="entry name" value="HFD_POLE3_DPB4"/>
    <property type="match status" value="1"/>
</dbReference>
<gene>
    <name evidence="6" type="primary">POLE3</name>
    <name evidence="6" type="ORF">B7P43_G01502</name>
</gene>
<dbReference type="InParanoid" id="A0A2J7RK68"/>
<evidence type="ECO:0000256" key="4">
    <source>
        <dbReference type="SAM" id="MobiDB-lite"/>
    </source>
</evidence>
<organism evidence="6 7">
    <name type="scientific">Cryptotermes secundus</name>
    <dbReference type="NCBI Taxonomy" id="105785"/>
    <lineage>
        <taxon>Eukaryota</taxon>
        <taxon>Metazoa</taxon>
        <taxon>Ecdysozoa</taxon>
        <taxon>Arthropoda</taxon>
        <taxon>Hexapoda</taxon>
        <taxon>Insecta</taxon>
        <taxon>Pterygota</taxon>
        <taxon>Neoptera</taxon>
        <taxon>Polyneoptera</taxon>
        <taxon>Dictyoptera</taxon>
        <taxon>Blattodea</taxon>
        <taxon>Blattoidea</taxon>
        <taxon>Termitoidae</taxon>
        <taxon>Kalotermitidae</taxon>
        <taxon>Cryptotermitinae</taxon>
        <taxon>Cryptotermes</taxon>
    </lineage>
</organism>
<dbReference type="STRING" id="105785.A0A2J7RK68"/>
<dbReference type="GO" id="GO:0046982">
    <property type="term" value="F:protein heterodimerization activity"/>
    <property type="evidence" value="ECO:0007669"/>
    <property type="project" value="InterPro"/>
</dbReference>
<dbReference type="GO" id="GO:0008623">
    <property type="term" value="C:CHRAC"/>
    <property type="evidence" value="ECO:0007669"/>
    <property type="project" value="TreeGrafter"/>
</dbReference>
<reference evidence="6 7" key="1">
    <citation type="submission" date="2017-12" db="EMBL/GenBank/DDBJ databases">
        <title>Hemimetabolous genomes reveal molecular basis of termite eusociality.</title>
        <authorList>
            <person name="Harrison M.C."/>
            <person name="Jongepier E."/>
            <person name="Robertson H.M."/>
            <person name="Arning N."/>
            <person name="Bitard-Feildel T."/>
            <person name="Chao H."/>
            <person name="Childers C.P."/>
            <person name="Dinh H."/>
            <person name="Doddapaneni H."/>
            <person name="Dugan S."/>
            <person name="Gowin J."/>
            <person name="Greiner C."/>
            <person name="Han Y."/>
            <person name="Hu H."/>
            <person name="Hughes D.S.T."/>
            <person name="Huylmans A.-K."/>
            <person name="Kemena C."/>
            <person name="Kremer L.P.M."/>
            <person name="Lee S.L."/>
            <person name="Lopez-Ezquerra A."/>
            <person name="Mallet L."/>
            <person name="Monroy-Kuhn J.M."/>
            <person name="Moser A."/>
            <person name="Murali S.C."/>
            <person name="Muzny D.M."/>
            <person name="Otani S."/>
            <person name="Piulachs M.-D."/>
            <person name="Poelchau M."/>
            <person name="Qu J."/>
            <person name="Schaub F."/>
            <person name="Wada-Katsumata A."/>
            <person name="Worley K.C."/>
            <person name="Xie Q."/>
            <person name="Ylla G."/>
            <person name="Poulsen M."/>
            <person name="Gibbs R.A."/>
            <person name="Schal C."/>
            <person name="Richards S."/>
            <person name="Belles X."/>
            <person name="Korb J."/>
            <person name="Bornberg-Bauer E."/>
        </authorList>
    </citation>
    <scope>NUCLEOTIDE SEQUENCE [LARGE SCALE GENOMIC DNA]</scope>
    <source>
        <tissue evidence="6">Whole body</tissue>
    </source>
</reference>
<dbReference type="GO" id="GO:0008622">
    <property type="term" value="C:epsilon DNA polymerase complex"/>
    <property type="evidence" value="ECO:0007669"/>
    <property type="project" value="TreeGrafter"/>
</dbReference>
<dbReference type="AlphaFoldDB" id="A0A2J7RK68"/>
<dbReference type="GO" id="GO:0006272">
    <property type="term" value="P:leading strand elongation"/>
    <property type="evidence" value="ECO:0007669"/>
    <property type="project" value="TreeGrafter"/>
</dbReference>
<dbReference type="EMBL" id="NEVH01002981">
    <property type="protein sequence ID" value="PNF41234.1"/>
    <property type="molecule type" value="Genomic_DNA"/>
</dbReference>
<comment type="caution">
    <text evidence="6">The sequence shown here is derived from an EMBL/GenBank/DDBJ whole genome shotgun (WGS) entry which is preliminary data.</text>
</comment>
<evidence type="ECO:0000259" key="5">
    <source>
        <dbReference type="Pfam" id="PF00808"/>
    </source>
</evidence>
<dbReference type="GO" id="GO:0006974">
    <property type="term" value="P:DNA damage response"/>
    <property type="evidence" value="ECO:0007669"/>
    <property type="project" value="TreeGrafter"/>
</dbReference>
<dbReference type="GO" id="GO:0031490">
    <property type="term" value="F:chromatin DNA binding"/>
    <property type="evidence" value="ECO:0007669"/>
    <property type="project" value="TreeGrafter"/>
</dbReference>
<dbReference type="InterPro" id="IPR003958">
    <property type="entry name" value="CBFA_NFYB_domain"/>
</dbReference>
<comment type="subcellular location">
    <subcellularLocation>
        <location evidence="1">Nucleus</location>
    </subcellularLocation>
</comment>
<accession>A0A2J7RK68</accession>
<dbReference type="InterPro" id="IPR009072">
    <property type="entry name" value="Histone-fold"/>
</dbReference>
<dbReference type="PANTHER" id="PTHR46172">
    <property type="entry name" value="DNA POLYMERASE EPSILON SUBUNIT 3"/>
    <property type="match status" value="1"/>
</dbReference>
<proteinExistence type="predicted"/>
<dbReference type="GO" id="GO:0031507">
    <property type="term" value="P:heterochromatin formation"/>
    <property type="evidence" value="ECO:0007669"/>
    <property type="project" value="TreeGrafter"/>
</dbReference>
<dbReference type="OrthoDB" id="1707486at2759"/>
<keyword evidence="2" id="KW-0539">Nucleus</keyword>
<evidence type="ECO:0000313" key="6">
    <source>
        <dbReference type="EMBL" id="PNF41234.1"/>
    </source>
</evidence>
<feature type="compositionally biased region" description="Basic and acidic residues" evidence="4">
    <location>
        <begin position="218"/>
        <end position="235"/>
    </location>
</feature>
<evidence type="ECO:0000313" key="7">
    <source>
        <dbReference type="Proteomes" id="UP000235965"/>
    </source>
</evidence>
<keyword evidence="7" id="KW-1185">Reference proteome</keyword>
<dbReference type="Gene3D" id="1.10.20.10">
    <property type="entry name" value="Histone, subunit A"/>
    <property type="match status" value="1"/>
</dbReference>
<protein>
    <recommendedName>
        <fullName evidence="3">DNA polymerase epsilon subunit 3</fullName>
    </recommendedName>
</protein>
<dbReference type="PANTHER" id="PTHR46172:SF1">
    <property type="entry name" value="DNA POLYMERASE EPSILON SUBUNIT 3"/>
    <property type="match status" value="1"/>
</dbReference>
<evidence type="ECO:0000256" key="1">
    <source>
        <dbReference type="ARBA" id="ARBA00004123"/>
    </source>
</evidence>
<sequence length="257" mass="29084">MLLEGLGQFKNPMISNIEPAIFRLVAQCLSQQSYRFLKRRWVSIPDGNCVLYVLNFTEVNTEPKVGVNSVCILWTLWVDYAKDCHCFMYKIEQFVSMELSVGELTIIMAERLEDLNLPNTVITRIIKEALPDGVNIAKEARTAFAKSASVYILYITSAASLVATSNNRKTISGQDVLQAIGNVEFNNFLEPLQDVLEYFRRMQKGKKDASAKRKMQKERKSEDQNGNEVGDKDNVMEADLDNGLETSSDVIYDCVDQ</sequence>
<evidence type="ECO:0000256" key="3">
    <source>
        <dbReference type="ARBA" id="ARBA00039793"/>
    </source>
</evidence>
<dbReference type="Proteomes" id="UP000235965">
    <property type="component" value="Unassembled WGS sequence"/>
</dbReference>
<dbReference type="InterPro" id="IPR051377">
    <property type="entry name" value="DNA_Pol-Epsilon_Subunit"/>
</dbReference>
<evidence type="ECO:0000256" key="2">
    <source>
        <dbReference type="ARBA" id="ARBA00023242"/>
    </source>
</evidence>
<dbReference type="SUPFAM" id="SSF47113">
    <property type="entry name" value="Histone-fold"/>
    <property type="match status" value="1"/>
</dbReference>
<feature type="region of interest" description="Disordered" evidence="4">
    <location>
        <begin position="207"/>
        <end position="244"/>
    </location>
</feature>
<feature type="domain" description="Transcription factor CBF/NF-Y/archaeal histone" evidence="5">
    <location>
        <begin position="116"/>
        <end position="180"/>
    </location>
</feature>
<name>A0A2J7RK68_9NEOP</name>